<reference evidence="2" key="1">
    <citation type="submission" date="2014-12" db="EMBL/GenBank/DDBJ databases">
        <title>Insight into the proteome of Arion vulgaris.</title>
        <authorList>
            <person name="Aradska J."/>
            <person name="Bulat T."/>
            <person name="Smidak R."/>
            <person name="Sarate P."/>
            <person name="Gangsoo J."/>
            <person name="Sialana F."/>
            <person name="Bilban M."/>
            <person name="Lubec G."/>
        </authorList>
    </citation>
    <scope>NUCLEOTIDE SEQUENCE</scope>
    <source>
        <tissue evidence="2">Skin</tissue>
    </source>
</reference>
<feature type="domain" description="Thg1 C-terminal" evidence="1">
    <location>
        <begin position="1"/>
        <end position="93"/>
    </location>
</feature>
<dbReference type="GO" id="GO:0000287">
    <property type="term" value="F:magnesium ion binding"/>
    <property type="evidence" value="ECO:0007669"/>
    <property type="project" value="InterPro"/>
</dbReference>
<dbReference type="InterPro" id="IPR007537">
    <property type="entry name" value="tRNAHis_GuaTrfase_Thg1"/>
</dbReference>
<dbReference type="Gene3D" id="3.30.70.3000">
    <property type="match status" value="1"/>
</dbReference>
<protein>
    <recommendedName>
        <fullName evidence="1">Thg1 C-terminal domain-containing protein</fullName>
    </recommendedName>
</protein>
<dbReference type="EMBL" id="HACG01015672">
    <property type="protein sequence ID" value="CEK62537.1"/>
    <property type="molecule type" value="Transcribed_RNA"/>
</dbReference>
<dbReference type="AlphaFoldDB" id="A0A0B6Z2C2"/>
<dbReference type="GO" id="GO:0006400">
    <property type="term" value="P:tRNA modification"/>
    <property type="evidence" value="ECO:0007669"/>
    <property type="project" value="InterPro"/>
</dbReference>
<dbReference type="InterPro" id="IPR038469">
    <property type="entry name" value="tRNAHis_GuaTrfase_Thg1_sf"/>
</dbReference>
<dbReference type="GO" id="GO:0008193">
    <property type="term" value="F:tRNA guanylyltransferase activity"/>
    <property type="evidence" value="ECO:0007669"/>
    <property type="project" value="InterPro"/>
</dbReference>
<dbReference type="PANTHER" id="PTHR12729">
    <property type="entry name" value="TRNA(HIS) GUANYLYLTRANSFERASE-RELATED"/>
    <property type="match status" value="1"/>
</dbReference>
<evidence type="ECO:0000313" key="2">
    <source>
        <dbReference type="EMBL" id="CEK62537.1"/>
    </source>
</evidence>
<feature type="non-terminal residue" evidence="2">
    <location>
        <position position="99"/>
    </location>
</feature>
<accession>A0A0B6Z2C2</accession>
<dbReference type="InterPro" id="IPR025845">
    <property type="entry name" value="Thg1_C_dom"/>
</dbReference>
<name>A0A0B6Z2C2_9EUPU</name>
<dbReference type="Pfam" id="PF14413">
    <property type="entry name" value="Thg1C"/>
    <property type="match status" value="1"/>
</dbReference>
<proteinExistence type="predicted"/>
<gene>
    <name evidence="2" type="primary">ORF45450</name>
</gene>
<dbReference type="PANTHER" id="PTHR12729:SF6">
    <property type="entry name" value="TRNA(HIS) GUANYLYLTRANSFERASE-RELATED"/>
    <property type="match status" value="1"/>
</dbReference>
<sequence length="99" mass="11474">RQADCHINNLYSTCFWKLVQERGFSPVQAGERLKGTMATDKYELLFKELNINYNTLSELYRKGTVIIRPKDTETKDSADAISNSYRTNKSAYTKEDKKL</sequence>
<organism evidence="2">
    <name type="scientific">Arion vulgaris</name>
    <dbReference type="NCBI Taxonomy" id="1028688"/>
    <lineage>
        <taxon>Eukaryota</taxon>
        <taxon>Metazoa</taxon>
        <taxon>Spiralia</taxon>
        <taxon>Lophotrochozoa</taxon>
        <taxon>Mollusca</taxon>
        <taxon>Gastropoda</taxon>
        <taxon>Heterobranchia</taxon>
        <taxon>Euthyneura</taxon>
        <taxon>Panpulmonata</taxon>
        <taxon>Eupulmonata</taxon>
        <taxon>Stylommatophora</taxon>
        <taxon>Helicina</taxon>
        <taxon>Arionoidea</taxon>
        <taxon>Arionidae</taxon>
        <taxon>Arion</taxon>
    </lineage>
</organism>
<evidence type="ECO:0000259" key="1">
    <source>
        <dbReference type="Pfam" id="PF14413"/>
    </source>
</evidence>
<feature type="non-terminal residue" evidence="2">
    <location>
        <position position="1"/>
    </location>
</feature>